<dbReference type="AlphaFoldDB" id="A0A096B2Q7"/>
<dbReference type="EMBL" id="ADLO01000114">
    <property type="protein sequence ID" value="KGF53231.1"/>
    <property type="molecule type" value="Genomic_DNA"/>
</dbReference>
<name>A0A096B2Q7_FLAPL</name>
<protein>
    <recommendedName>
        <fullName evidence="3">DUF5655 domain-containing protein</fullName>
    </recommendedName>
</protein>
<reference evidence="1 2" key="1">
    <citation type="submission" date="2011-08" db="EMBL/GenBank/DDBJ databases">
        <title>The Genome Sequence of Clostridium orbiscindens 1_3_50AFAA.</title>
        <authorList>
            <consortium name="The Broad Institute Genome Sequencing Platform"/>
            <person name="Earl A."/>
            <person name="Ward D."/>
            <person name="Feldgarden M."/>
            <person name="Gevers D."/>
            <person name="Daigneault M."/>
            <person name="Strauss J."/>
            <person name="Allen-Vercoe E."/>
            <person name="Young S.K."/>
            <person name="Zeng Q."/>
            <person name="Gargeya S."/>
            <person name="Fitzgerald M."/>
            <person name="Haas B."/>
            <person name="Abouelleil A."/>
            <person name="Alvarado L."/>
            <person name="Arachchi H.M."/>
            <person name="Berlin A."/>
            <person name="Brown A."/>
            <person name="Chapman S.B."/>
            <person name="Chen Z."/>
            <person name="Dunbar C."/>
            <person name="Freedman E."/>
            <person name="Gearin G."/>
            <person name="Gellesch M."/>
            <person name="Goldberg J."/>
            <person name="Griggs A."/>
            <person name="Gujja S."/>
            <person name="Heiman D."/>
            <person name="Howarth C."/>
            <person name="Larson L."/>
            <person name="Lui A."/>
            <person name="MacDonald P.J.P."/>
            <person name="Montmayeur A."/>
            <person name="Murphy C."/>
            <person name="Neiman D."/>
            <person name="Pearson M."/>
            <person name="Priest M."/>
            <person name="Roberts A."/>
            <person name="Saif S."/>
            <person name="Shea T."/>
            <person name="Shenoy N."/>
            <person name="Sisk P."/>
            <person name="Stolte C."/>
            <person name="Sykes S."/>
            <person name="Wortman J."/>
            <person name="Nusbaum C."/>
            <person name="Birren B."/>
        </authorList>
    </citation>
    <scope>NUCLEOTIDE SEQUENCE [LARGE SCALE GENOMIC DNA]</scope>
    <source>
        <strain evidence="1 2">1_3_50AFAA</strain>
    </source>
</reference>
<dbReference type="RefSeq" id="WP_050001787.1">
    <property type="nucleotide sequence ID" value="NZ_KN174167.1"/>
</dbReference>
<accession>A0A096B2Q7</accession>
<dbReference type="eggNOG" id="ENOG502ZSQ6">
    <property type="taxonomic scope" value="Bacteria"/>
</dbReference>
<gene>
    <name evidence="1" type="ORF">HMPREF9460_03740</name>
</gene>
<sequence>MKYQKIYDALQTGGARIDLDQSGWRVKSSGHWIAGQRPLWLVAEVPRLHLRMWVTHEFGTLSVTTANSALPIDSRAYHESHTRRTFQNQREMAEYLEDLLSRKEAAV</sequence>
<organism evidence="1 2">
    <name type="scientific">Flavonifractor plautii 1_3_50AFAA</name>
    <dbReference type="NCBI Taxonomy" id="742738"/>
    <lineage>
        <taxon>Bacteria</taxon>
        <taxon>Bacillati</taxon>
        <taxon>Bacillota</taxon>
        <taxon>Clostridia</taxon>
        <taxon>Eubacteriales</taxon>
        <taxon>Oscillospiraceae</taxon>
        <taxon>Flavonifractor</taxon>
    </lineage>
</organism>
<evidence type="ECO:0000313" key="2">
    <source>
        <dbReference type="Proteomes" id="UP000029585"/>
    </source>
</evidence>
<evidence type="ECO:0000313" key="1">
    <source>
        <dbReference type="EMBL" id="KGF53231.1"/>
    </source>
</evidence>
<keyword evidence="2" id="KW-1185">Reference proteome</keyword>
<proteinExistence type="predicted"/>
<dbReference type="Proteomes" id="UP000029585">
    <property type="component" value="Unassembled WGS sequence"/>
</dbReference>
<dbReference type="PATRIC" id="fig|742738.3.peg.3850"/>
<comment type="caution">
    <text evidence="1">The sequence shown here is derived from an EMBL/GenBank/DDBJ whole genome shotgun (WGS) entry which is preliminary data.</text>
</comment>
<evidence type="ECO:0008006" key="3">
    <source>
        <dbReference type="Google" id="ProtNLM"/>
    </source>
</evidence>
<dbReference type="HOGENOM" id="CLU_2205473_0_0_9"/>